<gene>
    <name evidence="2" type="ORF">H9S92_12220</name>
</gene>
<accession>A0A923PIY4</accession>
<dbReference type="InterPro" id="IPR001466">
    <property type="entry name" value="Beta-lactam-related"/>
</dbReference>
<dbReference type="Gene3D" id="3.40.710.10">
    <property type="entry name" value="DD-peptidase/beta-lactamase superfamily"/>
    <property type="match status" value="1"/>
</dbReference>
<evidence type="ECO:0000313" key="2">
    <source>
        <dbReference type="EMBL" id="MBC6994935.1"/>
    </source>
</evidence>
<dbReference type="RefSeq" id="WP_187466995.1">
    <property type="nucleotide sequence ID" value="NZ_JACSIT010000114.1"/>
</dbReference>
<evidence type="ECO:0000313" key="3">
    <source>
        <dbReference type="Proteomes" id="UP000650081"/>
    </source>
</evidence>
<dbReference type="PANTHER" id="PTHR43283">
    <property type="entry name" value="BETA-LACTAMASE-RELATED"/>
    <property type="match status" value="1"/>
</dbReference>
<dbReference type="InterPro" id="IPR012338">
    <property type="entry name" value="Beta-lactam/transpept-like"/>
</dbReference>
<dbReference type="InterPro" id="IPR050789">
    <property type="entry name" value="Diverse_Enzym_Activities"/>
</dbReference>
<dbReference type="AlphaFoldDB" id="A0A923PIY4"/>
<dbReference type="EMBL" id="JACSIT010000114">
    <property type="protein sequence ID" value="MBC6994935.1"/>
    <property type="molecule type" value="Genomic_DNA"/>
</dbReference>
<protein>
    <submittedName>
        <fullName evidence="2">Beta-lactamase family protein</fullName>
    </submittedName>
</protein>
<reference evidence="2" key="1">
    <citation type="submission" date="2020-08" db="EMBL/GenBank/DDBJ databases">
        <title>Lewinella bacteria from marine environments.</title>
        <authorList>
            <person name="Zhong Y."/>
        </authorList>
    </citation>
    <scope>NUCLEOTIDE SEQUENCE</scope>
    <source>
        <strain evidence="2">KCTC 42187</strain>
    </source>
</reference>
<dbReference type="Pfam" id="PF00144">
    <property type="entry name" value="Beta-lactamase"/>
    <property type="match status" value="1"/>
</dbReference>
<dbReference type="Proteomes" id="UP000650081">
    <property type="component" value="Unassembled WGS sequence"/>
</dbReference>
<dbReference type="SUPFAM" id="SSF56601">
    <property type="entry name" value="beta-lactamase/transpeptidase-like"/>
    <property type="match status" value="1"/>
</dbReference>
<evidence type="ECO:0000259" key="1">
    <source>
        <dbReference type="Pfam" id="PF00144"/>
    </source>
</evidence>
<name>A0A923PIY4_9BACT</name>
<comment type="caution">
    <text evidence="2">The sequence shown here is derived from an EMBL/GenBank/DDBJ whole genome shotgun (WGS) entry which is preliminary data.</text>
</comment>
<proteinExistence type="predicted"/>
<dbReference type="PANTHER" id="PTHR43283:SF18">
    <property type="match status" value="1"/>
</dbReference>
<feature type="domain" description="Beta-lactamase-related" evidence="1">
    <location>
        <begin position="156"/>
        <end position="443"/>
    </location>
</feature>
<keyword evidence="3" id="KW-1185">Reference proteome</keyword>
<sequence length="464" mass="52768">MSIINKLYKVLPIGIVCRLIFCLPIQAQSIDSVMVNGLVKWSNDSIIHFPDKVIIKSKYDPALIKFVKVDSTGNYKLLLPVGDYVVTPYSKYHWRRDWDQGFIRIDETSSKALFNLDSTVRQNHHTLVLDTLILHSTMPKEGVIFNLDSTGISMLDEFILQNLDHYQVPGASLAIIKNGQVVYSKAYGVVNPITKEGVSESTIFEFGSITKPVFSFVVLRLVEKGVIDLDKPLYQYLPFPDVEHDSRYKLITARHVLSHQTGFPNWAERNEKGEFDLLFTPGTQFGYSGEGFEYLKRVLVHLANKDIETILEEELIRPLGLSNFYFKTNEYVRKNIADGFYRGAPSRSGFKEPNMAASLMTNPLDFAKFAIAIRNKVGLSPKTYDEIFRKHIVINESLSRGMGFELRKDNIGESYGHTGITRDFVSFFRYYPESDVGFVFTANNITGGWLSLVTLKEFLITGKK</sequence>
<organism evidence="2 3">
    <name type="scientific">Neolewinella lacunae</name>
    <dbReference type="NCBI Taxonomy" id="1517758"/>
    <lineage>
        <taxon>Bacteria</taxon>
        <taxon>Pseudomonadati</taxon>
        <taxon>Bacteroidota</taxon>
        <taxon>Saprospiria</taxon>
        <taxon>Saprospirales</taxon>
        <taxon>Lewinellaceae</taxon>
        <taxon>Neolewinella</taxon>
    </lineage>
</organism>